<dbReference type="EMBL" id="CAFBQP010000027">
    <property type="protein sequence ID" value="CAB5059665.1"/>
    <property type="molecule type" value="Genomic_DNA"/>
</dbReference>
<dbReference type="AlphaFoldDB" id="A0A6J7U1W7"/>
<dbReference type="EMBL" id="CAFBLR010000020">
    <property type="protein sequence ID" value="CAB4863759.1"/>
    <property type="molecule type" value="Genomic_DNA"/>
</dbReference>
<dbReference type="SUPFAM" id="SSF52096">
    <property type="entry name" value="ClpP/crotonase"/>
    <property type="match status" value="1"/>
</dbReference>
<dbReference type="EMBL" id="CAEZXX010000009">
    <property type="protein sequence ID" value="CAB4695365.1"/>
    <property type="molecule type" value="Genomic_DNA"/>
</dbReference>
<gene>
    <name evidence="2" type="ORF">UFOPK2602_00261</name>
    <name evidence="3" type="ORF">UFOPK2806_02110</name>
    <name evidence="4" type="ORF">UFOPK3417_00370</name>
    <name evidence="5" type="ORF">UFOPK4306_00891</name>
</gene>
<name>A0A6J7U1W7_9ZZZZ</name>
<evidence type="ECO:0000256" key="1">
    <source>
        <dbReference type="ARBA" id="ARBA00023239"/>
    </source>
</evidence>
<dbReference type="InterPro" id="IPR001753">
    <property type="entry name" value="Enoyl-CoA_hydra/iso"/>
</dbReference>
<dbReference type="PANTHER" id="PTHR11941:SF54">
    <property type="entry name" value="ENOYL-COA HYDRATASE, MITOCHONDRIAL"/>
    <property type="match status" value="1"/>
</dbReference>
<dbReference type="Gene3D" id="3.90.226.10">
    <property type="entry name" value="2-enoyl-CoA Hydratase, Chain A, domain 1"/>
    <property type="match status" value="1"/>
</dbReference>
<dbReference type="Pfam" id="PF00378">
    <property type="entry name" value="ECH_1"/>
    <property type="match status" value="1"/>
</dbReference>
<evidence type="ECO:0000313" key="5">
    <source>
        <dbReference type="EMBL" id="CAB5059665.1"/>
    </source>
</evidence>
<sequence>MGSDIIVTREGFVDVVTINRPEVRNALRFQTYDELEAAVRNSSARAIVLTGADPAFCSGDDVREVMGGGDRPDKPVVVEPRLTPAAGALLRSNIPIIAAVNGAAVGWGMEMAMMCDLRVASERAKFGELFVLRGLCTDVAGIGRLAQLVGRETAAELLLTGEVIDAPTAKSIGLVSRVVPHENLLPTALELAQKIATRPPLAVAKIKEGLRRALDPDWDSLGSWVSSTLTELFRTEDHREGVRSFLEKREPHFTGR</sequence>
<dbReference type="Gene3D" id="1.10.12.10">
    <property type="entry name" value="Lyase 2-enoyl-coa Hydratase, Chain A, domain 2"/>
    <property type="match status" value="1"/>
</dbReference>
<dbReference type="GO" id="GO:0006635">
    <property type="term" value="P:fatty acid beta-oxidation"/>
    <property type="evidence" value="ECO:0007669"/>
    <property type="project" value="TreeGrafter"/>
</dbReference>
<dbReference type="PANTHER" id="PTHR11941">
    <property type="entry name" value="ENOYL-COA HYDRATASE-RELATED"/>
    <property type="match status" value="1"/>
</dbReference>
<evidence type="ECO:0000313" key="2">
    <source>
        <dbReference type="EMBL" id="CAB4695365.1"/>
    </source>
</evidence>
<evidence type="ECO:0000313" key="3">
    <source>
        <dbReference type="EMBL" id="CAB4766153.1"/>
    </source>
</evidence>
<dbReference type="EMBL" id="CAEZYY010000038">
    <property type="protein sequence ID" value="CAB4766153.1"/>
    <property type="molecule type" value="Genomic_DNA"/>
</dbReference>
<evidence type="ECO:0000313" key="4">
    <source>
        <dbReference type="EMBL" id="CAB4863759.1"/>
    </source>
</evidence>
<proteinExistence type="predicted"/>
<dbReference type="GO" id="GO:0016829">
    <property type="term" value="F:lyase activity"/>
    <property type="evidence" value="ECO:0007669"/>
    <property type="project" value="UniProtKB-KW"/>
</dbReference>
<organism evidence="5">
    <name type="scientific">freshwater metagenome</name>
    <dbReference type="NCBI Taxonomy" id="449393"/>
    <lineage>
        <taxon>unclassified sequences</taxon>
        <taxon>metagenomes</taxon>
        <taxon>ecological metagenomes</taxon>
    </lineage>
</organism>
<dbReference type="InterPro" id="IPR029045">
    <property type="entry name" value="ClpP/crotonase-like_dom_sf"/>
</dbReference>
<keyword evidence="1" id="KW-0456">Lyase</keyword>
<reference evidence="5" key="1">
    <citation type="submission" date="2020-05" db="EMBL/GenBank/DDBJ databases">
        <authorList>
            <person name="Chiriac C."/>
            <person name="Salcher M."/>
            <person name="Ghai R."/>
            <person name="Kavagutti S V."/>
        </authorList>
    </citation>
    <scope>NUCLEOTIDE SEQUENCE</scope>
</reference>
<dbReference type="CDD" id="cd06558">
    <property type="entry name" value="crotonase-like"/>
    <property type="match status" value="1"/>
</dbReference>
<protein>
    <submittedName>
        <fullName evidence="5">Unannotated protein</fullName>
    </submittedName>
</protein>
<dbReference type="InterPro" id="IPR014748">
    <property type="entry name" value="Enoyl-CoA_hydra_C"/>
</dbReference>
<accession>A0A6J7U1W7</accession>